<keyword evidence="3" id="KW-1185">Reference proteome</keyword>
<dbReference type="PANTHER" id="PTHR33065:SF88">
    <property type="entry name" value="OS11G0104220 PROTEIN"/>
    <property type="match status" value="1"/>
</dbReference>
<dbReference type="HOGENOM" id="CLU_1082468_0_0_1"/>
<dbReference type="AlphaFoldDB" id="A0A0C9UGY3"/>
<evidence type="ECO:0000313" key="2">
    <source>
        <dbReference type="EMBL" id="KIJ24696.1"/>
    </source>
</evidence>
<name>A0A0C9UGY3_SPHS4</name>
<organism evidence="2 3">
    <name type="scientific">Sphaerobolus stellatus (strain SS14)</name>
    <dbReference type="NCBI Taxonomy" id="990650"/>
    <lineage>
        <taxon>Eukaryota</taxon>
        <taxon>Fungi</taxon>
        <taxon>Dikarya</taxon>
        <taxon>Basidiomycota</taxon>
        <taxon>Agaricomycotina</taxon>
        <taxon>Agaricomycetes</taxon>
        <taxon>Phallomycetidae</taxon>
        <taxon>Geastrales</taxon>
        <taxon>Sphaerobolaceae</taxon>
        <taxon>Sphaerobolus</taxon>
    </lineage>
</organism>
<gene>
    <name evidence="2" type="ORF">M422DRAFT_237352</name>
</gene>
<accession>A0A0C9UGY3</accession>
<dbReference type="OrthoDB" id="4927890at2759"/>
<sequence length="264" mass="29095">MTVIDDGQAQAVAQYPIGRPLVEVFWVRIDNIDGEYLGQLYGIIKASDGLSTQTLYDRDKSNYQTVRPGEYAQLIGPSRAISAAGDFLIDLSLYDYDDVSPVDEICKGQISWNVCDPFNEYDKLHTTQIRGEYGAATINYVVMTDACEALIEVILINGDGEDPANVYGSITASSGFGERQLFHRSSSDYIDVSPGKPIPLLRNSMAIARTNELRVEADLWVHDTISSDDQIAKGSVIFVAQVATSSKQIITGAYGKVEVRITWY</sequence>
<reference evidence="2 3" key="1">
    <citation type="submission" date="2014-06" db="EMBL/GenBank/DDBJ databases">
        <title>Evolutionary Origins and Diversification of the Mycorrhizal Mutualists.</title>
        <authorList>
            <consortium name="DOE Joint Genome Institute"/>
            <consortium name="Mycorrhizal Genomics Consortium"/>
            <person name="Kohler A."/>
            <person name="Kuo A."/>
            <person name="Nagy L.G."/>
            <person name="Floudas D."/>
            <person name="Copeland A."/>
            <person name="Barry K.W."/>
            <person name="Cichocki N."/>
            <person name="Veneault-Fourrey C."/>
            <person name="LaButti K."/>
            <person name="Lindquist E.A."/>
            <person name="Lipzen A."/>
            <person name="Lundell T."/>
            <person name="Morin E."/>
            <person name="Murat C."/>
            <person name="Riley R."/>
            <person name="Ohm R."/>
            <person name="Sun H."/>
            <person name="Tunlid A."/>
            <person name="Henrissat B."/>
            <person name="Grigoriev I.V."/>
            <person name="Hibbett D.S."/>
            <person name="Martin F."/>
        </authorList>
    </citation>
    <scope>NUCLEOTIDE SEQUENCE [LARGE SCALE GENOMIC DNA]</scope>
    <source>
        <strain evidence="2 3">SS14</strain>
    </source>
</reference>
<protein>
    <recommendedName>
        <fullName evidence="1">DUF6598 domain-containing protein</fullName>
    </recommendedName>
</protein>
<evidence type="ECO:0000313" key="3">
    <source>
        <dbReference type="Proteomes" id="UP000054279"/>
    </source>
</evidence>
<evidence type="ECO:0000259" key="1">
    <source>
        <dbReference type="Pfam" id="PF20241"/>
    </source>
</evidence>
<dbReference type="EMBL" id="KN837465">
    <property type="protein sequence ID" value="KIJ24696.1"/>
    <property type="molecule type" value="Genomic_DNA"/>
</dbReference>
<proteinExistence type="predicted"/>
<dbReference type="Pfam" id="PF20241">
    <property type="entry name" value="DUF6598"/>
    <property type="match status" value="1"/>
</dbReference>
<dbReference type="InterPro" id="IPR046533">
    <property type="entry name" value="DUF6598"/>
</dbReference>
<dbReference type="PANTHER" id="PTHR33065">
    <property type="entry name" value="OS07G0486400 PROTEIN"/>
    <property type="match status" value="1"/>
</dbReference>
<dbReference type="Proteomes" id="UP000054279">
    <property type="component" value="Unassembled WGS sequence"/>
</dbReference>
<feature type="domain" description="DUF6598" evidence="1">
    <location>
        <begin position="21"/>
        <end position="261"/>
    </location>
</feature>